<feature type="region of interest" description="Disordered" evidence="1">
    <location>
        <begin position="64"/>
        <end position="111"/>
    </location>
</feature>
<keyword evidence="2" id="KW-0732">Signal</keyword>
<name>A0A9P4K6A6_9PLEO</name>
<proteinExistence type="predicted"/>
<feature type="chain" id="PRO_5040255535" evidence="2">
    <location>
        <begin position="19"/>
        <end position="385"/>
    </location>
</feature>
<comment type="caution">
    <text evidence="3">The sequence shown here is derived from an EMBL/GenBank/DDBJ whole genome shotgun (WGS) entry which is preliminary data.</text>
</comment>
<protein>
    <submittedName>
        <fullName evidence="3">Uncharacterized protein</fullName>
    </submittedName>
</protein>
<reference evidence="4" key="1">
    <citation type="journal article" date="2020" name="Stud. Mycol.">
        <title>101 Dothideomycetes genomes: A test case for predicting lifestyles and emergence of pathogens.</title>
        <authorList>
            <person name="Haridas S."/>
            <person name="Albert R."/>
            <person name="Binder M."/>
            <person name="Bloem J."/>
            <person name="LaButti K."/>
            <person name="Salamov A."/>
            <person name="Andreopoulos B."/>
            <person name="Baker S."/>
            <person name="Barry K."/>
            <person name="Bills G."/>
            <person name="Bluhm B."/>
            <person name="Cannon C."/>
            <person name="Castanera R."/>
            <person name="Culley D."/>
            <person name="Daum C."/>
            <person name="Ezra D."/>
            <person name="Gonzalez J."/>
            <person name="Henrissat B."/>
            <person name="Kuo A."/>
            <person name="Liang C."/>
            <person name="Lipzen A."/>
            <person name="Lutzoni F."/>
            <person name="Magnuson J."/>
            <person name="Mondo S."/>
            <person name="Nolan M."/>
            <person name="Ohm R."/>
            <person name="Pangilinan J."/>
            <person name="Park H.-J."/>
            <person name="Ramirez L."/>
            <person name="Alfaro M."/>
            <person name="Sun H."/>
            <person name="Tritt A."/>
            <person name="Yoshinaga Y."/>
            <person name="Zwiers L.-H."/>
            <person name="Turgeon B."/>
            <person name="Goodwin S."/>
            <person name="Spatafora J."/>
            <person name="Crous P."/>
            <person name="Grigoriev I."/>
        </authorList>
    </citation>
    <scope>NUCLEOTIDE SEQUENCE [LARGE SCALE GENOMIC DNA]</scope>
    <source>
        <strain evidence="4">CBS 304.66</strain>
    </source>
</reference>
<feature type="signal peptide" evidence="2">
    <location>
        <begin position="1"/>
        <end position="18"/>
    </location>
</feature>
<dbReference type="OrthoDB" id="3944128at2759"/>
<evidence type="ECO:0000256" key="2">
    <source>
        <dbReference type="SAM" id="SignalP"/>
    </source>
</evidence>
<dbReference type="AlphaFoldDB" id="A0A9P4K6A6"/>
<evidence type="ECO:0000313" key="3">
    <source>
        <dbReference type="EMBL" id="KAF2263392.1"/>
    </source>
</evidence>
<gene>
    <name evidence="3" type="ORF">CC78DRAFT_274123</name>
</gene>
<sequence>MRSHAFLGSALLAAFANASPHVHIRRFNSSSLLSGSTFSSSSSSIQSLTLSSLLSGSTLVSQTSSTSTSSSSSSSSSSSPSSSPSSSSTSSTSSTSSSASTSTSVSSGSSSVYTTLLNSTTSGTSTWSPSTATNGSTSPVSLCTGCVLEALNPTSTFFVEKEQDTVWTSVVVTETVLYETITYMDNNTAIDTIITTSRTLNQTQTVIGTANETITHTTPYFTWVPAYDTTVTLIAGPTYVAYFDLYGGLDFDLPSPTTTDDMQIQPFPTTVSNPTCGNDVTFLNVNPTNTEDIQRFMILTYTSGAPALPSDVPLSIPPEMIGFLKQDPSIIEAFSGSDIATCTLRPPLPVTFTMPFPGESTIATMEPHPTLVHTLARLYHQRQPT</sequence>
<dbReference type="EMBL" id="ML986626">
    <property type="protein sequence ID" value="KAF2263392.1"/>
    <property type="molecule type" value="Genomic_DNA"/>
</dbReference>
<dbReference type="Proteomes" id="UP000800093">
    <property type="component" value="Unassembled WGS sequence"/>
</dbReference>
<keyword evidence="4" id="KW-1185">Reference proteome</keyword>
<evidence type="ECO:0000256" key="1">
    <source>
        <dbReference type="SAM" id="MobiDB-lite"/>
    </source>
</evidence>
<organism evidence="3 4">
    <name type="scientific">Lojkania enalia</name>
    <dbReference type="NCBI Taxonomy" id="147567"/>
    <lineage>
        <taxon>Eukaryota</taxon>
        <taxon>Fungi</taxon>
        <taxon>Dikarya</taxon>
        <taxon>Ascomycota</taxon>
        <taxon>Pezizomycotina</taxon>
        <taxon>Dothideomycetes</taxon>
        <taxon>Pleosporomycetidae</taxon>
        <taxon>Pleosporales</taxon>
        <taxon>Pleosporales incertae sedis</taxon>
        <taxon>Lojkania</taxon>
    </lineage>
</organism>
<accession>A0A9P4K6A6</accession>
<evidence type="ECO:0000313" key="4">
    <source>
        <dbReference type="Proteomes" id="UP000800093"/>
    </source>
</evidence>